<keyword evidence="7" id="KW-0862">Zinc</keyword>
<organism evidence="12 13">
    <name type="scientific">Echinops telfairi</name>
    <name type="common">Lesser hedgehog tenrec</name>
    <dbReference type="NCBI Taxonomy" id="9371"/>
    <lineage>
        <taxon>Eukaryota</taxon>
        <taxon>Metazoa</taxon>
        <taxon>Chordata</taxon>
        <taxon>Craniata</taxon>
        <taxon>Vertebrata</taxon>
        <taxon>Euteleostomi</taxon>
        <taxon>Mammalia</taxon>
        <taxon>Eutheria</taxon>
        <taxon>Afrotheria</taxon>
        <taxon>Tenrecidae</taxon>
        <taxon>Tenrecinae</taxon>
        <taxon>Echinops</taxon>
    </lineage>
</organism>
<name>A0ABM0ZTZ4_ECHTE</name>
<evidence type="ECO:0000256" key="7">
    <source>
        <dbReference type="ARBA" id="ARBA00022833"/>
    </source>
</evidence>
<evidence type="ECO:0000256" key="5">
    <source>
        <dbReference type="ARBA" id="ARBA00022729"/>
    </source>
</evidence>
<evidence type="ECO:0000256" key="2">
    <source>
        <dbReference type="ARBA" id="ARBA00001947"/>
    </source>
</evidence>
<dbReference type="InterPro" id="IPR021158">
    <property type="entry name" value="Pept_M10A_Zn_BS"/>
</dbReference>
<evidence type="ECO:0000256" key="3">
    <source>
        <dbReference type="ARBA" id="ARBA00022670"/>
    </source>
</evidence>
<comment type="cofactor">
    <cofactor evidence="2">
        <name>Zn(2+)</name>
        <dbReference type="ChEBI" id="CHEBI:29105"/>
    </cofactor>
</comment>
<dbReference type="PRINTS" id="PR00138">
    <property type="entry name" value="MATRIXIN"/>
</dbReference>
<dbReference type="SUPFAM" id="SSF55486">
    <property type="entry name" value="Metalloproteases ('zincins'), catalytic domain"/>
    <property type="match status" value="1"/>
</dbReference>
<dbReference type="PROSITE" id="PS00546">
    <property type="entry name" value="CYSTEINE_SWITCH"/>
    <property type="match status" value="1"/>
</dbReference>
<dbReference type="SUPFAM" id="SSF47090">
    <property type="entry name" value="PGBD-like"/>
    <property type="match status" value="1"/>
</dbReference>
<evidence type="ECO:0000256" key="8">
    <source>
        <dbReference type="ARBA" id="ARBA00023049"/>
    </source>
</evidence>
<dbReference type="InterPro" id="IPR036365">
    <property type="entry name" value="PGBD-like_sf"/>
</dbReference>
<evidence type="ECO:0000256" key="9">
    <source>
        <dbReference type="ARBA" id="ARBA00023145"/>
    </source>
</evidence>
<dbReference type="InterPro" id="IPR024079">
    <property type="entry name" value="MetalloPept_cat_dom_sf"/>
</dbReference>
<keyword evidence="9" id="KW-0865">Zymogen</keyword>
<keyword evidence="6" id="KW-0378">Hydrolase</keyword>
<evidence type="ECO:0000313" key="13">
    <source>
        <dbReference type="RefSeq" id="XP_012864007.1"/>
    </source>
</evidence>
<sequence>MLLAILRATLFLPWCLALPVPPTTDLKGWEFVKDYFHRFFVTKKESPLLTQGEQLRFLQQFFRLNVTGLLDKQTLAVLRQPRCGVPDVASYSVSPESLKWNEQILTYRIINYPYGLKRSTVKSIMRAAVSIWSSVTPLVFEEVENQDANIKMSFWALGFCI</sequence>
<keyword evidence="12" id="KW-1185">Reference proteome</keyword>
<dbReference type="RefSeq" id="XP_012864007.1">
    <property type="nucleotide sequence ID" value="XM_013008553.2"/>
</dbReference>
<feature type="chain" id="PRO_5045900860" evidence="10">
    <location>
        <begin position="18"/>
        <end position="161"/>
    </location>
</feature>
<protein>
    <submittedName>
        <fullName evidence="13">Matrix metalloproteinase-26</fullName>
    </submittedName>
</protein>
<accession>A0ABM0ZTZ4</accession>
<dbReference type="PANTHER" id="PTHR10201:SF76">
    <property type="entry name" value="MATRIX METALLOPROTEINASE-26"/>
    <property type="match status" value="1"/>
</dbReference>
<evidence type="ECO:0000256" key="1">
    <source>
        <dbReference type="ARBA" id="ARBA00001913"/>
    </source>
</evidence>
<dbReference type="GeneID" id="101660655"/>
<feature type="signal peptide" evidence="10">
    <location>
        <begin position="1"/>
        <end position="17"/>
    </location>
</feature>
<proteinExistence type="predicted"/>
<reference evidence="13" key="1">
    <citation type="submission" date="2025-08" db="UniProtKB">
        <authorList>
            <consortium name="RefSeq"/>
        </authorList>
    </citation>
    <scope>IDENTIFICATION</scope>
</reference>
<keyword evidence="4" id="KW-0479">Metal-binding</keyword>
<evidence type="ECO:0000256" key="10">
    <source>
        <dbReference type="SAM" id="SignalP"/>
    </source>
</evidence>
<evidence type="ECO:0000259" key="11">
    <source>
        <dbReference type="Pfam" id="PF00413"/>
    </source>
</evidence>
<keyword evidence="5 10" id="KW-0732">Signal</keyword>
<evidence type="ECO:0000256" key="6">
    <source>
        <dbReference type="ARBA" id="ARBA00022801"/>
    </source>
</evidence>
<dbReference type="GO" id="GO:0008237">
    <property type="term" value="F:metallopeptidase activity"/>
    <property type="evidence" value="ECO:0007669"/>
    <property type="project" value="UniProtKB-KW"/>
</dbReference>
<gene>
    <name evidence="13" type="primary">MMP26</name>
</gene>
<comment type="cofactor">
    <cofactor evidence="1">
        <name>Ca(2+)</name>
        <dbReference type="ChEBI" id="CHEBI:29108"/>
    </cofactor>
</comment>
<evidence type="ECO:0000313" key="12">
    <source>
        <dbReference type="Proteomes" id="UP000694863"/>
    </source>
</evidence>
<keyword evidence="3" id="KW-0645">Protease</keyword>
<dbReference type="InterPro" id="IPR021190">
    <property type="entry name" value="Pept_M10A"/>
</dbReference>
<dbReference type="Proteomes" id="UP000694863">
    <property type="component" value="Unplaced"/>
</dbReference>
<dbReference type="Gene3D" id="3.40.390.10">
    <property type="entry name" value="Collagenase (Catalytic Domain)"/>
    <property type="match status" value="1"/>
</dbReference>
<keyword evidence="8 13" id="KW-0482">Metalloprotease</keyword>
<dbReference type="PANTHER" id="PTHR10201">
    <property type="entry name" value="MATRIX METALLOPROTEINASE"/>
    <property type="match status" value="1"/>
</dbReference>
<evidence type="ECO:0000256" key="4">
    <source>
        <dbReference type="ARBA" id="ARBA00022723"/>
    </source>
</evidence>
<dbReference type="InterPro" id="IPR001818">
    <property type="entry name" value="Pept_M10_metallopeptidase"/>
</dbReference>
<feature type="domain" description="Peptidase M10 metallopeptidase" evidence="11">
    <location>
        <begin position="99"/>
        <end position="155"/>
    </location>
</feature>
<dbReference type="Pfam" id="PF00413">
    <property type="entry name" value="Peptidase_M10"/>
    <property type="match status" value="1"/>
</dbReference>